<protein>
    <recommendedName>
        <fullName evidence="1">BTB domain-containing protein</fullName>
    </recommendedName>
</protein>
<dbReference type="PANTHER" id="PTHR45774">
    <property type="entry name" value="BTB/POZ DOMAIN-CONTAINING"/>
    <property type="match status" value="1"/>
</dbReference>
<evidence type="ECO:0000313" key="2">
    <source>
        <dbReference type="EMBL" id="KAL3105159.1"/>
    </source>
</evidence>
<evidence type="ECO:0000259" key="1">
    <source>
        <dbReference type="PROSITE" id="PS50097"/>
    </source>
</evidence>
<dbReference type="InterPro" id="IPR000210">
    <property type="entry name" value="BTB/POZ_dom"/>
</dbReference>
<accession>A0ABD2KS17</accession>
<dbReference type="EMBL" id="JBICBT010000691">
    <property type="protein sequence ID" value="KAL3105159.1"/>
    <property type="molecule type" value="Genomic_DNA"/>
</dbReference>
<dbReference type="Proteomes" id="UP001620626">
    <property type="component" value="Unassembled WGS sequence"/>
</dbReference>
<dbReference type="AlphaFoldDB" id="A0ABD2KS17"/>
<dbReference type="PANTHER" id="PTHR45774:SF3">
    <property type="entry name" value="BTB (POZ) DOMAIN-CONTAINING 2B-RELATED"/>
    <property type="match status" value="1"/>
</dbReference>
<dbReference type="Pfam" id="PF00651">
    <property type="entry name" value="BTB"/>
    <property type="match status" value="1"/>
</dbReference>
<feature type="domain" description="BTB" evidence="1">
    <location>
        <begin position="78"/>
        <end position="155"/>
    </location>
</feature>
<reference evidence="2 3" key="1">
    <citation type="submission" date="2024-10" db="EMBL/GenBank/DDBJ databases">
        <authorList>
            <person name="Kim D."/>
        </authorList>
    </citation>
    <scope>NUCLEOTIDE SEQUENCE [LARGE SCALE GENOMIC DNA]</scope>
    <source>
        <strain evidence="2">BH-2024</strain>
    </source>
</reference>
<organism evidence="2 3">
    <name type="scientific">Heterodera trifolii</name>
    <dbReference type="NCBI Taxonomy" id="157864"/>
    <lineage>
        <taxon>Eukaryota</taxon>
        <taxon>Metazoa</taxon>
        <taxon>Ecdysozoa</taxon>
        <taxon>Nematoda</taxon>
        <taxon>Chromadorea</taxon>
        <taxon>Rhabditida</taxon>
        <taxon>Tylenchina</taxon>
        <taxon>Tylenchomorpha</taxon>
        <taxon>Tylenchoidea</taxon>
        <taxon>Heteroderidae</taxon>
        <taxon>Heteroderinae</taxon>
        <taxon>Heterodera</taxon>
    </lineage>
</organism>
<dbReference type="PROSITE" id="PS50097">
    <property type="entry name" value="BTB"/>
    <property type="match status" value="1"/>
</dbReference>
<sequence length="240" mass="27861">MSFSSASTDDEFTADHGISENSKKFEQFRRSRRIIEQRERILEMPAQNGNEEIPRKNLPKPEKLVDRMKVLLNTANGADIHFLVGEEKQLFRAHKHILMLASDVFEAMFRIDAKNTTEKALSAEVSNPVEVPDVEAASFKVMLSFIYAEDLSELNGQNAIAVLYAAKKYNIPALVDQCLKFRFQDYAMFSWLMLRLDYPNRRNLPTNFCATFVKKRKHYSNQRNFCALIKKLCRILERDQ</sequence>
<name>A0ABD2KS17_9BILA</name>
<dbReference type="InterPro" id="IPR011333">
    <property type="entry name" value="SKP1/BTB/POZ_sf"/>
</dbReference>
<dbReference type="SUPFAM" id="SSF54695">
    <property type="entry name" value="POZ domain"/>
    <property type="match status" value="1"/>
</dbReference>
<evidence type="ECO:0000313" key="3">
    <source>
        <dbReference type="Proteomes" id="UP001620626"/>
    </source>
</evidence>
<dbReference type="Gene3D" id="3.30.710.10">
    <property type="entry name" value="Potassium Channel Kv1.1, Chain A"/>
    <property type="match status" value="1"/>
</dbReference>
<keyword evidence="3" id="KW-1185">Reference proteome</keyword>
<dbReference type="SMART" id="SM00225">
    <property type="entry name" value="BTB"/>
    <property type="match status" value="1"/>
</dbReference>
<gene>
    <name evidence="2" type="ORF">niasHT_028831</name>
</gene>
<comment type="caution">
    <text evidence="2">The sequence shown here is derived from an EMBL/GenBank/DDBJ whole genome shotgun (WGS) entry which is preliminary data.</text>
</comment>
<proteinExistence type="predicted"/>